<dbReference type="PROSITE" id="PS50005">
    <property type="entry name" value="TPR"/>
    <property type="match status" value="1"/>
</dbReference>
<dbReference type="PROSITE" id="PS51257">
    <property type="entry name" value="PROKAR_LIPOPROTEIN"/>
    <property type="match status" value="1"/>
</dbReference>
<reference evidence="7" key="1">
    <citation type="journal article" date="2017" name="Int. J. Syst. Evol. Microbiol.">
        <title>Notoacmeibacter marinus gen. nov., sp. nov., isolated from the gut of a limpet and proposal of Notoacmeibacteraceae fam. nov. in the order Rhizobiales of the class Alphaproteobacteria.</title>
        <authorList>
            <person name="Huang Z."/>
            <person name="Guo F."/>
            <person name="Lai Q."/>
        </authorList>
    </citation>
    <scope>NUCLEOTIDE SEQUENCE [LARGE SCALE GENOMIC DNA]</scope>
    <source>
        <strain evidence="7">XMTR2A4</strain>
    </source>
</reference>
<evidence type="ECO:0000313" key="7">
    <source>
        <dbReference type="Proteomes" id="UP000215405"/>
    </source>
</evidence>
<accession>A0A231V112</accession>
<dbReference type="SUPFAM" id="SSF48452">
    <property type="entry name" value="TPR-like"/>
    <property type="match status" value="1"/>
</dbReference>
<feature type="repeat" description="TPR" evidence="3">
    <location>
        <begin position="134"/>
        <end position="167"/>
    </location>
</feature>
<keyword evidence="2 3" id="KW-0802">TPR repeat</keyword>
<dbReference type="PANTHER" id="PTHR44186">
    <property type="match status" value="1"/>
</dbReference>
<organism evidence="6 7">
    <name type="scientific">Notoacmeibacter marinus</name>
    <dbReference type="NCBI Taxonomy" id="1876515"/>
    <lineage>
        <taxon>Bacteria</taxon>
        <taxon>Pseudomonadati</taxon>
        <taxon>Pseudomonadota</taxon>
        <taxon>Alphaproteobacteria</taxon>
        <taxon>Hyphomicrobiales</taxon>
        <taxon>Notoacmeibacteraceae</taxon>
        <taxon>Notoacmeibacter</taxon>
    </lineage>
</organism>
<dbReference type="PANTHER" id="PTHR44186:SF1">
    <property type="entry name" value="BARDET-BIEDL SYNDROME 4 PROTEIN"/>
    <property type="match status" value="1"/>
</dbReference>
<dbReference type="Pfam" id="PF13432">
    <property type="entry name" value="TPR_16"/>
    <property type="match status" value="1"/>
</dbReference>
<dbReference type="RefSeq" id="WP_094075773.1">
    <property type="nucleotide sequence ID" value="NZ_KZ851842.1"/>
</dbReference>
<dbReference type="SMART" id="SM00028">
    <property type="entry name" value="TPR"/>
    <property type="match status" value="2"/>
</dbReference>
<dbReference type="GO" id="GO:0042802">
    <property type="term" value="F:identical protein binding"/>
    <property type="evidence" value="ECO:0007669"/>
    <property type="project" value="InterPro"/>
</dbReference>
<dbReference type="InterPro" id="IPR019734">
    <property type="entry name" value="TPR_rpt"/>
</dbReference>
<dbReference type="Pfam" id="PF13414">
    <property type="entry name" value="TPR_11"/>
    <property type="match status" value="1"/>
</dbReference>
<gene>
    <name evidence="6" type="ORF">B7H23_02300</name>
</gene>
<dbReference type="EMBL" id="NBYO01000001">
    <property type="protein sequence ID" value="OXT01804.1"/>
    <property type="molecule type" value="Genomic_DNA"/>
</dbReference>
<keyword evidence="7" id="KW-1185">Reference proteome</keyword>
<feature type="region of interest" description="Disordered" evidence="4">
    <location>
        <begin position="30"/>
        <end position="49"/>
    </location>
</feature>
<keyword evidence="5" id="KW-0732">Signal</keyword>
<feature type="chain" id="PRO_5012805243" evidence="5">
    <location>
        <begin position="28"/>
        <end position="269"/>
    </location>
</feature>
<evidence type="ECO:0000256" key="4">
    <source>
        <dbReference type="SAM" id="MobiDB-lite"/>
    </source>
</evidence>
<sequence length="269" mass="29261">MVHIHKPFRAFLACSVAALLLTGATGCANKPGRSASKSMSSSMTQSQVGTTARTIGAQYVRDTKDRETALRYAAALRMEGRNEQSLAVMRKTVILHPNDRGVQAEYAKALAANGKFDQALPALRRAQTPEYPNWRLISAEAAIVDQLGQHDEARNLYRKALDLAPNESSIHSNLGMSYILTGELATAETHMKRAASLPGADSRVRQNYALVVGLQGRFDEAHAIARRELSQADADANVAYLQSMLKQQNSWSELAAEDADPNHDATATN</sequence>
<dbReference type="Pfam" id="PF07721">
    <property type="entry name" value="TPR_4"/>
    <property type="match status" value="1"/>
</dbReference>
<feature type="compositionally biased region" description="Low complexity" evidence="4">
    <location>
        <begin position="34"/>
        <end position="47"/>
    </location>
</feature>
<evidence type="ECO:0000313" key="6">
    <source>
        <dbReference type="EMBL" id="OXT01804.1"/>
    </source>
</evidence>
<evidence type="ECO:0000256" key="3">
    <source>
        <dbReference type="PROSITE-ProRule" id="PRU00339"/>
    </source>
</evidence>
<dbReference type="InterPro" id="IPR011717">
    <property type="entry name" value="TPR-4"/>
</dbReference>
<dbReference type="AlphaFoldDB" id="A0A231V112"/>
<feature type="signal peptide" evidence="5">
    <location>
        <begin position="1"/>
        <end position="27"/>
    </location>
</feature>
<proteinExistence type="predicted"/>
<name>A0A231V112_9HYPH</name>
<dbReference type="Gene3D" id="1.25.40.10">
    <property type="entry name" value="Tetratricopeptide repeat domain"/>
    <property type="match status" value="2"/>
</dbReference>
<protein>
    <submittedName>
        <fullName evidence="6">Pilus assembly protein TadD</fullName>
    </submittedName>
</protein>
<comment type="caution">
    <text evidence="6">The sequence shown here is derived from an EMBL/GenBank/DDBJ whole genome shotgun (WGS) entry which is preliminary data.</text>
</comment>
<evidence type="ECO:0000256" key="2">
    <source>
        <dbReference type="ARBA" id="ARBA00022803"/>
    </source>
</evidence>
<dbReference type="InterPro" id="IPR011990">
    <property type="entry name" value="TPR-like_helical_dom_sf"/>
</dbReference>
<dbReference type="OrthoDB" id="422579at2"/>
<keyword evidence="1" id="KW-0677">Repeat</keyword>
<dbReference type="PIRSF" id="PIRSF035836">
    <property type="entry name" value="UCP035836"/>
    <property type="match status" value="1"/>
</dbReference>
<evidence type="ECO:0000256" key="1">
    <source>
        <dbReference type="ARBA" id="ARBA00022737"/>
    </source>
</evidence>
<dbReference type="InterPro" id="IPR014596">
    <property type="entry name" value="UCP035836"/>
</dbReference>
<dbReference type="Proteomes" id="UP000215405">
    <property type="component" value="Unassembled WGS sequence"/>
</dbReference>
<evidence type="ECO:0000256" key="5">
    <source>
        <dbReference type="SAM" id="SignalP"/>
    </source>
</evidence>